<keyword evidence="10" id="KW-1185">Reference proteome</keyword>
<dbReference type="InterPro" id="IPR042092">
    <property type="entry name" value="PsdUridine_s_RsuA/RluB/E/F_cat"/>
</dbReference>
<keyword evidence="2 6" id="KW-0694">RNA-binding</keyword>
<dbReference type="GO" id="GO:0160136">
    <property type="term" value="F:16S rRNA pseudouridine(516) synthase activity"/>
    <property type="evidence" value="ECO:0007669"/>
    <property type="project" value="UniProtKB-EC"/>
</dbReference>
<comment type="function">
    <text evidence="5">Responsible for synthesis of pseudouridine from uracil-516 in 16S ribosomal RNA.</text>
</comment>
<accession>A0A972J8V4</accession>
<keyword evidence="3 7" id="KW-0413">Isomerase</keyword>
<dbReference type="InterPro" id="IPR020103">
    <property type="entry name" value="PsdUridine_synth_cat_dom_sf"/>
</dbReference>
<dbReference type="EMBL" id="WTVM01000017">
    <property type="protein sequence ID" value="NMG02215.1"/>
    <property type="molecule type" value="Genomic_DNA"/>
</dbReference>
<evidence type="ECO:0000313" key="10">
    <source>
        <dbReference type="Proteomes" id="UP000599523"/>
    </source>
</evidence>
<dbReference type="GO" id="GO:0003723">
    <property type="term" value="F:RNA binding"/>
    <property type="evidence" value="ECO:0007669"/>
    <property type="project" value="UniProtKB-KW"/>
</dbReference>
<dbReference type="PANTHER" id="PTHR47683:SF4">
    <property type="entry name" value="PSEUDOURIDINE SYNTHASE"/>
    <property type="match status" value="1"/>
</dbReference>
<organism evidence="9 10">
    <name type="scientific">Azoarcus taiwanensis</name>
    <dbReference type="NCBI Taxonomy" id="666964"/>
    <lineage>
        <taxon>Bacteria</taxon>
        <taxon>Pseudomonadati</taxon>
        <taxon>Pseudomonadota</taxon>
        <taxon>Betaproteobacteria</taxon>
        <taxon>Rhodocyclales</taxon>
        <taxon>Zoogloeaceae</taxon>
        <taxon>Azoarcus</taxon>
    </lineage>
</organism>
<dbReference type="PANTHER" id="PTHR47683">
    <property type="entry name" value="PSEUDOURIDINE SYNTHASE FAMILY PROTEIN-RELATED"/>
    <property type="match status" value="1"/>
</dbReference>
<dbReference type="InterPro" id="IPR036986">
    <property type="entry name" value="S4_RNA-bd_sf"/>
</dbReference>
<evidence type="ECO:0000259" key="8">
    <source>
        <dbReference type="Pfam" id="PF00849"/>
    </source>
</evidence>
<evidence type="ECO:0000313" key="9">
    <source>
        <dbReference type="EMBL" id="NMG02215.1"/>
    </source>
</evidence>
<dbReference type="GO" id="GO:0006364">
    <property type="term" value="P:rRNA processing"/>
    <property type="evidence" value="ECO:0007669"/>
    <property type="project" value="UniProtKB-ARBA"/>
</dbReference>
<dbReference type="Gene3D" id="3.30.70.580">
    <property type="entry name" value="Pseudouridine synthase I, catalytic domain, N-terminal subdomain"/>
    <property type="match status" value="1"/>
</dbReference>
<reference evidence="9" key="1">
    <citation type="submission" date="2019-12" db="EMBL/GenBank/DDBJ databases">
        <title>Comparative genomics gives insights into the taxonomy of the Azoarcus-Aromatoleum group and reveals separate origins of nif in the plant-associated Azoarcus and non-plant-associated Aromatoleum sub-groups.</title>
        <authorList>
            <person name="Lafos M."/>
            <person name="Maluk M."/>
            <person name="Batista M."/>
            <person name="Junghare M."/>
            <person name="Carmona M."/>
            <person name="Faoro H."/>
            <person name="Cruz L.M."/>
            <person name="Battistoni F."/>
            <person name="De Souza E."/>
            <person name="Pedrosa F."/>
            <person name="Chen W.-M."/>
            <person name="Poole P.S."/>
            <person name="Dixon R.A."/>
            <person name="James E.K."/>
        </authorList>
    </citation>
    <scope>NUCLEOTIDE SEQUENCE</scope>
    <source>
        <strain evidence="9">NSC3</strain>
    </source>
</reference>
<dbReference type="EC" id="5.4.99.-" evidence="7"/>
<comment type="catalytic activity">
    <reaction evidence="4">
        <text>uridine(516) in 16S rRNA = pseudouridine(516) in 16S rRNA</text>
        <dbReference type="Rhea" id="RHEA:38867"/>
        <dbReference type="Rhea" id="RHEA-COMP:10089"/>
        <dbReference type="Rhea" id="RHEA-COMP:10090"/>
        <dbReference type="ChEBI" id="CHEBI:65314"/>
        <dbReference type="ChEBI" id="CHEBI:65315"/>
        <dbReference type="EC" id="5.4.99.19"/>
    </reaction>
</comment>
<dbReference type="PROSITE" id="PS50889">
    <property type="entry name" value="S4"/>
    <property type="match status" value="1"/>
</dbReference>
<proteinExistence type="inferred from homology"/>
<dbReference type="InterPro" id="IPR006145">
    <property type="entry name" value="PsdUridine_synth_RsuA/RluA"/>
</dbReference>
<evidence type="ECO:0000256" key="6">
    <source>
        <dbReference type="PROSITE-ProRule" id="PRU00182"/>
    </source>
</evidence>
<evidence type="ECO:0000256" key="5">
    <source>
        <dbReference type="ARBA" id="ARBA00037590"/>
    </source>
</evidence>
<evidence type="ECO:0000256" key="2">
    <source>
        <dbReference type="ARBA" id="ARBA00022884"/>
    </source>
</evidence>
<dbReference type="SUPFAM" id="SSF55174">
    <property type="entry name" value="Alpha-L RNA-binding motif"/>
    <property type="match status" value="1"/>
</dbReference>
<evidence type="ECO:0000256" key="7">
    <source>
        <dbReference type="RuleBase" id="RU003887"/>
    </source>
</evidence>
<dbReference type="AlphaFoldDB" id="A0A972J8V4"/>
<dbReference type="RefSeq" id="WP_168987004.1">
    <property type="nucleotide sequence ID" value="NZ_CAWPHM010000088.1"/>
</dbReference>
<sequence>MKAERILQSQGFGSRKECRAIIRAGLFSVGGEVTEDPFVELSAEGLDFEVDGVAWRYREKAYLMLHKPGDYECSHKPQHHPSIFALLPPELVRRDVQCVGRLDHDTTGLLLLSDDGQFIHYWSSGKKRIPKTYEIVVRHPVSDEMVAMLLDGVQLHDEPAPIRAAACERKGELALSMTVTEGKYHQVKRMISAAGNRVEALHRSKVGGLELPQDLEAGQWRWLTETDLDSLSSFPPV</sequence>
<comment type="similarity">
    <text evidence="1 7">Belongs to the pseudouridine synthase RsuA family.</text>
</comment>
<evidence type="ECO:0000256" key="3">
    <source>
        <dbReference type="ARBA" id="ARBA00023235"/>
    </source>
</evidence>
<dbReference type="InterPro" id="IPR020094">
    <property type="entry name" value="TruA/RsuA/RluB/E/F_N"/>
</dbReference>
<dbReference type="GO" id="GO:0001522">
    <property type="term" value="P:pseudouridine synthesis"/>
    <property type="evidence" value="ECO:0007669"/>
    <property type="project" value="InterPro"/>
</dbReference>
<gene>
    <name evidence="9" type="ORF">GPA21_04420</name>
</gene>
<dbReference type="InterPro" id="IPR050343">
    <property type="entry name" value="RsuA_PseudoU_synthase"/>
</dbReference>
<dbReference type="Gene3D" id="3.30.70.1560">
    <property type="entry name" value="Alpha-L RNA-binding motif"/>
    <property type="match status" value="1"/>
</dbReference>
<dbReference type="Proteomes" id="UP000599523">
    <property type="component" value="Unassembled WGS sequence"/>
</dbReference>
<protein>
    <recommendedName>
        <fullName evidence="7">Pseudouridine synthase</fullName>
        <ecNumber evidence="7">5.4.99.-</ecNumber>
    </recommendedName>
</protein>
<dbReference type="InterPro" id="IPR000748">
    <property type="entry name" value="PsdUridine_synth_RsuA/RluB/E/F"/>
</dbReference>
<dbReference type="PROSITE" id="PS01149">
    <property type="entry name" value="PSI_RSU"/>
    <property type="match status" value="1"/>
</dbReference>
<evidence type="ECO:0000256" key="1">
    <source>
        <dbReference type="ARBA" id="ARBA00008348"/>
    </source>
</evidence>
<comment type="caution">
    <text evidence="9">The sequence shown here is derived from an EMBL/GenBank/DDBJ whole genome shotgun (WGS) entry which is preliminary data.</text>
</comment>
<evidence type="ECO:0000256" key="4">
    <source>
        <dbReference type="ARBA" id="ARBA00036749"/>
    </source>
</evidence>
<name>A0A972J8V4_9RHOO</name>
<dbReference type="NCBIfam" id="TIGR00093">
    <property type="entry name" value="pseudouridine synthase"/>
    <property type="match status" value="1"/>
</dbReference>
<dbReference type="InterPro" id="IPR018496">
    <property type="entry name" value="PsdUridine_synth_RsuA/RluB_CS"/>
</dbReference>
<feature type="domain" description="Pseudouridine synthase RsuA/RluA-like" evidence="8">
    <location>
        <begin position="62"/>
        <end position="193"/>
    </location>
</feature>
<dbReference type="Pfam" id="PF00849">
    <property type="entry name" value="PseudoU_synth_2"/>
    <property type="match status" value="1"/>
</dbReference>
<dbReference type="SUPFAM" id="SSF55120">
    <property type="entry name" value="Pseudouridine synthase"/>
    <property type="match status" value="1"/>
</dbReference>
<dbReference type="CDD" id="cd02553">
    <property type="entry name" value="PseudoU_synth_RsuA"/>
    <property type="match status" value="1"/>
</dbReference>
<dbReference type="Gene3D" id="3.10.290.10">
    <property type="entry name" value="RNA-binding S4 domain"/>
    <property type="match status" value="1"/>
</dbReference>